<name>A0A812JVJ0_9DINO</name>
<protein>
    <recommendedName>
        <fullName evidence="4">Cyclic nucleotide-binding domain-containing protein</fullName>
    </recommendedName>
</protein>
<evidence type="ECO:0000256" key="1">
    <source>
        <dbReference type="SAM" id="Phobius"/>
    </source>
</evidence>
<dbReference type="OrthoDB" id="421716at2759"/>
<dbReference type="SUPFAM" id="SSF51206">
    <property type="entry name" value="cAMP-binding domain-like"/>
    <property type="match status" value="1"/>
</dbReference>
<dbReference type="GO" id="GO:0005886">
    <property type="term" value="C:plasma membrane"/>
    <property type="evidence" value="ECO:0007669"/>
    <property type="project" value="TreeGrafter"/>
</dbReference>
<feature type="non-terminal residue" evidence="2">
    <location>
        <position position="1"/>
    </location>
</feature>
<reference evidence="2" key="1">
    <citation type="submission" date="2021-02" db="EMBL/GenBank/DDBJ databases">
        <authorList>
            <person name="Dougan E. K."/>
            <person name="Rhodes N."/>
            <person name="Thang M."/>
            <person name="Chan C."/>
        </authorList>
    </citation>
    <scope>NUCLEOTIDE SEQUENCE</scope>
</reference>
<comment type="caution">
    <text evidence="2">The sequence shown here is derived from an EMBL/GenBank/DDBJ whole genome shotgun (WGS) entry which is preliminary data.</text>
</comment>
<feature type="transmembrane region" description="Helical" evidence="1">
    <location>
        <begin position="404"/>
        <end position="429"/>
    </location>
</feature>
<dbReference type="GO" id="GO:0042391">
    <property type="term" value="P:regulation of membrane potential"/>
    <property type="evidence" value="ECO:0007669"/>
    <property type="project" value="TreeGrafter"/>
</dbReference>
<keyword evidence="3" id="KW-1185">Reference proteome</keyword>
<dbReference type="Proteomes" id="UP000604046">
    <property type="component" value="Unassembled WGS sequence"/>
</dbReference>
<keyword evidence="1" id="KW-0472">Membrane</keyword>
<feature type="transmembrane region" description="Helical" evidence="1">
    <location>
        <begin position="82"/>
        <end position="106"/>
    </location>
</feature>
<dbReference type="AlphaFoldDB" id="A0A812JVJ0"/>
<feature type="transmembrane region" description="Helical" evidence="1">
    <location>
        <begin position="45"/>
        <end position="67"/>
    </location>
</feature>
<sequence length="657" mass="74583">MLGVHFGRTRNTTSTSNRSLRFELAAFLHSRPANKKARIIIRPTVMGPVFISLPAGLSFVILLLSLAQRPAAEVHGNENHEFVWPLMGLLAFAGFYVSVAALRAYFRSVDELRTQLSTFTVADSLCWCCSTGHLTEAGERLICDRKVIYSCIISWFGSLESFEKKVRTEVQENLLGQLSRQVFTYKQLAAASLPLLWSTFYDITTEGALHNIWVEGLESNWHWAGDLRRLVRGIAWGLGILPLMFCLAVNLAWLLRGRRKAGCRDILTNCFILLILVALFLGCLSFETWCWGTHFDFVTDGNHWYNLLPGSCVFAIIMLSLTAGTFLCIGPIDAFGFAQRRGRGNVPVTPTFIDLINPGSSTMQAFLRALQLLRVLQIPAWYRITGFESGVREWLRHRSREFRAFWNVMCLCVLGCLFLHCLTCVWFAAGHRTSRGWVYAHGIDDASWTTQYQHSLEWAMARLPPSRMTENMQLETSVEKLVSLMGTGLMMLFGSIFTSMVTNDISDIRRVRRQQKEAEYQVSDYLMMYPVSSELQVQLREYLQRNKSKIQQPSKQEMRNVLPQFLYRELCREALGPVFAEHRFLDTLLKKHAGLQYELCANGLEEVRVVPEETLFSPGPHCENMLFVVGGKVAYRRLAEGCGSGTRENLPGGGRMK</sequence>
<evidence type="ECO:0000313" key="2">
    <source>
        <dbReference type="EMBL" id="CAE7216680.1"/>
    </source>
</evidence>
<gene>
    <name evidence="2" type="ORF">SNAT2548_LOCUS7658</name>
</gene>
<evidence type="ECO:0000313" key="3">
    <source>
        <dbReference type="Proteomes" id="UP000604046"/>
    </source>
</evidence>
<dbReference type="InterPro" id="IPR018490">
    <property type="entry name" value="cNMP-bd_dom_sf"/>
</dbReference>
<feature type="transmembrane region" description="Helical" evidence="1">
    <location>
        <begin position="233"/>
        <end position="254"/>
    </location>
</feature>
<dbReference type="PANTHER" id="PTHR10217">
    <property type="entry name" value="VOLTAGE AND LIGAND GATED POTASSIUM CHANNEL"/>
    <property type="match status" value="1"/>
</dbReference>
<dbReference type="PANTHER" id="PTHR10217:SF435">
    <property type="entry name" value="POTASSIUM VOLTAGE-GATED CHANNEL PROTEIN EAG"/>
    <property type="match status" value="1"/>
</dbReference>
<feature type="transmembrane region" description="Helical" evidence="1">
    <location>
        <begin position="188"/>
        <end position="213"/>
    </location>
</feature>
<dbReference type="EMBL" id="CAJNDS010000540">
    <property type="protein sequence ID" value="CAE7216680.1"/>
    <property type="molecule type" value="Genomic_DNA"/>
</dbReference>
<evidence type="ECO:0008006" key="4">
    <source>
        <dbReference type="Google" id="ProtNLM"/>
    </source>
</evidence>
<feature type="transmembrane region" description="Helical" evidence="1">
    <location>
        <begin position="307"/>
        <end position="332"/>
    </location>
</feature>
<keyword evidence="1" id="KW-1133">Transmembrane helix</keyword>
<accession>A0A812JVJ0</accession>
<organism evidence="2 3">
    <name type="scientific">Symbiodinium natans</name>
    <dbReference type="NCBI Taxonomy" id="878477"/>
    <lineage>
        <taxon>Eukaryota</taxon>
        <taxon>Sar</taxon>
        <taxon>Alveolata</taxon>
        <taxon>Dinophyceae</taxon>
        <taxon>Suessiales</taxon>
        <taxon>Symbiodiniaceae</taxon>
        <taxon>Symbiodinium</taxon>
    </lineage>
</organism>
<feature type="transmembrane region" description="Helical" evidence="1">
    <location>
        <begin position="266"/>
        <end position="287"/>
    </location>
</feature>
<feature type="transmembrane region" description="Helical" evidence="1">
    <location>
        <begin position="481"/>
        <end position="503"/>
    </location>
</feature>
<keyword evidence="1" id="KW-0812">Transmembrane</keyword>
<proteinExistence type="predicted"/>
<dbReference type="GO" id="GO:0005249">
    <property type="term" value="F:voltage-gated potassium channel activity"/>
    <property type="evidence" value="ECO:0007669"/>
    <property type="project" value="TreeGrafter"/>
</dbReference>
<dbReference type="InterPro" id="IPR050818">
    <property type="entry name" value="KCNH_animal-type"/>
</dbReference>